<dbReference type="OrthoDB" id="267616at2759"/>
<evidence type="ECO:0000313" key="4">
    <source>
        <dbReference type="Proteomes" id="UP000274082"/>
    </source>
</evidence>
<feature type="coiled-coil region" evidence="1">
    <location>
        <begin position="79"/>
        <end position="123"/>
    </location>
</feature>
<evidence type="ECO:0000256" key="2">
    <source>
        <dbReference type="SAM" id="MobiDB-lite"/>
    </source>
</evidence>
<keyword evidence="1" id="KW-0175">Coiled coil</keyword>
<feature type="compositionally biased region" description="Acidic residues" evidence="2">
    <location>
        <begin position="149"/>
        <end position="158"/>
    </location>
</feature>
<dbReference type="AlphaFoldDB" id="A0A3S5H575"/>
<gene>
    <name evidence="3" type="ORF">LdCL_040006000</name>
</gene>
<accession>A0A3S5H575</accession>
<name>A0A3S5H575_LEIDO</name>
<keyword evidence="4" id="KW-1185">Reference proteome</keyword>
<evidence type="ECO:0000256" key="1">
    <source>
        <dbReference type="SAM" id="Coils"/>
    </source>
</evidence>
<sequence>MRRCLTPAGAWVSTWRRVTTVSRAVGYNRSHCPPLTETDASKTALAASTTAPAAPTSEDYRALLLDLLLYRRETLTPVVEALRLERDEVEKKMQQLDTHVRELSSIRDELRQLAEAVLDAERTRLHDFVMKPSNPPAAESTMAAQGAAESEEVEEIVL</sequence>
<reference evidence="3 4" key="1">
    <citation type="journal article" date="2018" name="Sci. Rep.">
        <title>A complete Leishmania donovani reference genome identifies novel genetic variations associated with virulence.</title>
        <authorList>
            <person name="Lypaczewski P."/>
            <person name="Hoshizaki J."/>
            <person name="Zhang W.-W."/>
            <person name="McCall L.-I."/>
            <person name="Torcivia-Rodriguez J."/>
            <person name="Simonyan V."/>
            <person name="Kaur A."/>
            <person name="Dewar K."/>
            <person name="Matlashewski G."/>
        </authorList>
    </citation>
    <scope>NUCLEOTIDE SEQUENCE [LARGE SCALE GENOMIC DNA]</scope>
    <source>
        <strain evidence="3 4">LdCL</strain>
    </source>
</reference>
<proteinExistence type="predicted"/>
<dbReference type="VEuPathDB" id="TriTrypDB:LdCL_040006000"/>
<feature type="region of interest" description="Disordered" evidence="2">
    <location>
        <begin position="132"/>
        <end position="158"/>
    </location>
</feature>
<evidence type="ECO:0000313" key="3">
    <source>
        <dbReference type="EMBL" id="AYU75784.1"/>
    </source>
</evidence>
<protein>
    <submittedName>
        <fullName evidence="3">Uncharacterized protein</fullName>
    </submittedName>
</protein>
<organism evidence="3 4">
    <name type="scientific">Leishmania donovani</name>
    <dbReference type="NCBI Taxonomy" id="5661"/>
    <lineage>
        <taxon>Eukaryota</taxon>
        <taxon>Discoba</taxon>
        <taxon>Euglenozoa</taxon>
        <taxon>Kinetoplastea</taxon>
        <taxon>Metakinetoplastina</taxon>
        <taxon>Trypanosomatida</taxon>
        <taxon>Trypanosomatidae</taxon>
        <taxon>Leishmaniinae</taxon>
        <taxon>Leishmania</taxon>
    </lineage>
</organism>
<dbReference type="VEuPathDB" id="TriTrypDB:LdBPK_040090.1"/>
<dbReference type="EMBL" id="CP029503">
    <property type="protein sequence ID" value="AYU75784.1"/>
    <property type="molecule type" value="Genomic_DNA"/>
</dbReference>
<dbReference type="VEuPathDB" id="TriTrypDB:LDHU3_04.0110"/>
<dbReference type="Proteomes" id="UP000274082">
    <property type="component" value="Chromosome 4"/>
</dbReference>